<protein>
    <submittedName>
        <fullName evidence="2">Helix-turn-helix transcriptional regulator</fullName>
    </submittedName>
</protein>
<comment type="caution">
    <text evidence="2">The sequence shown here is derived from an EMBL/GenBank/DDBJ whole genome shotgun (WGS) entry which is preliminary data.</text>
</comment>
<proteinExistence type="predicted"/>
<accession>A0ABV8KH69</accession>
<dbReference type="SUPFAM" id="SSF46785">
    <property type="entry name" value="Winged helix' DNA-binding domain"/>
    <property type="match status" value="1"/>
</dbReference>
<reference evidence="3" key="1">
    <citation type="journal article" date="2019" name="Int. J. Syst. Evol. Microbiol.">
        <title>The Global Catalogue of Microorganisms (GCM) 10K type strain sequencing project: providing services to taxonomists for standard genome sequencing and annotation.</title>
        <authorList>
            <consortium name="The Broad Institute Genomics Platform"/>
            <consortium name="The Broad Institute Genome Sequencing Center for Infectious Disease"/>
            <person name="Wu L."/>
            <person name="Ma J."/>
        </authorList>
    </citation>
    <scope>NUCLEOTIDE SEQUENCE [LARGE SCALE GENOMIC DNA]</scope>
    <source>
        <strain evidence="3">2902at01</strain>
    </source>
</reference>
<dbReference type="RefSeq" id="WP_377542477.1">
    <property type="nucleotide sequence ID" value="NZ_JBHSBN010000002.1"/>
</dbReference>
<keyword evidence="3" id="KW-1185">Reference proteome</keyword>
<dbReference type="Proteomes" id="UP001595868">
    <property type="component" value="Unassembled WGS sequence"/>
</dbReference>
<dbReference type="InterPro" id="IPR036388">
    <property type="entry name" value="WH-like_DNA-bd_sf"/>
</dbReference>
<evidence type="ECO:0000313" key="3">
    <source>
        <dbReference type="Proteomes" id="UP001595868"/>
    </source>
</evidence>
<dbReference type="CDD" id="cd00090">
    <property type="entry name" value="HTH_ARSR"/>
    <property type="match status" value="1"/>
</dbReference>
<organism evidence="2 3">
    <name type="scientific">Micromonospora zhanjiangensis</name>
    <dbReference type="NCBI Taxonomy" id="1522057"/>
    <lineage>
        <taxon>Bacteria</taxon>
        <taxon>Bacillati</taxon>
        <taxon>Actinomycetota</taxon>
        <taxon>Actinomycetes</taxon>
        <taxon>Micromonosporales</taxon>
        <taxon>Micromonosporaceae</taxon>
        <taxon>Micromonospora</taxon>
    </lineage>
</organism>
<gene>
    <name evidence="2" type="ORF">ACFOX0_05720</name>
</gene>
<dbReference type="InterPro" id="IPR036390">
    <property type="entry name" value="WH_DNA-bd_sf"/>
</dbReference>
<sequence>MDAVTLRADERPVDPVYEGGQSRQIQPDEWVDREVYERRGGGDAMTMPQPGQSAPRRRGQVLRLLRDAAGPMTIAEIAERLGIHVNTARFHLESLASNGQVERTTADPGSPGRPPQLFQAVRGMDPMGARHFRVLAEVLAEAIAADPDPSGRALAAGRFWGRHRASPVADATEPAEAREPGESVERLMHMLDELGFAPERAPGGDRPQIGLRQCPFLELAVSRSDVVCPVHLGLMQGAMQSWGSPITVERLDPFVQPDLCVAHLTSIGAS</sequence>
<name>A0ABV8KH69_9ACTN</name>
<dbReference type="InterPro" id="IPR011991">
    <property type="entry name" value="ArsR-like_HTH"/>
</dbReference>
<feature type="region of interest" description="Disordered" evidence="1">
    <location>
        <begin position="1"/>
        <end position="27"/>
    </location>
</feature>
<dbReference type="Gene3D" id="1.10.10.10">
    <property type="entry name" value="Winged helix-like DNA-binding domain superfamily/Winged helix DNA-binding domain"/>
    <property type="match status" value="1"/>
</dbReference>
<evidence type="ECO:0000313" key="2">
    <source>
        <dbReference type="EMBL" id="MFC4105435.1"/>
    </source>
</evidence>
<evidence type="ECO:0000256" key="1">
    <source>
        <dbReference type="SAM" id="MobiDB-lite"/>
    </source>
</evidence>
<dbReference type="EMBL" id="JBHSBN010000002">
    <property type="protein sequence ID" value="MFC4105435.1"/>
    <property type="molecule type" value="Genomic_DNA"/>
</dbReference>
<dbReference type="Pfam" id="PF12840">
    <property type="entry name" value="HTH_20"/>
    <property type="match status" value="1"/>
</dbReference>